<reference evidence="3" key="1">
    <citation type="journal article" date="2019" name="Int. J. Syst. Evol. Microbiol.">
        <title>The Global Catalogue of Microorganisms (GCM) 10K type strain sequencing project: providing services to taxonomists for standard genome sequencing and annotation.</title>
        <authorList>
            <consortium name="The Broad Institute Genomics Platform"/>
            <consortium name="The Broad Institute Genome Sequencing Center for Infectious Disease"/>
            <person name="Wu L."/>
            <person name="Ma J."/>
        </authorList>
    </citation>
    <scope>NUCLEOTIDE SEQUENCE [LARGE SCALE GENOMIC DNA]</scope>
    <source>
        <strain evidence="3">CCUG 55608</strain>
    </source>
</reference>
<keyword evidence="1" id="KW-0812">Transmembrane</keyword>
<name>A0ABW3QKS8_9BACT</name>
<accession>A0ABW3QKS8</accession>
<keyword evidence="1" id="KW-1133">Transmembrane helix</keyword>
<evidence type="ECO:0000313" key="2">
    <source>
        <dbReference type="EMBL" id="MFD1143671.1"/>
    </source>
</evidence>
<evidence type="ECO:0000313" key="3">
    <source>
        <dbReference type="Proteomes" id="UP001597116"/>
    </source>
</evidence>
<proteinExistence type="predicted"/>
<dbReference type="RefSeq" id="WP_379884593.1">
    <property type="nucleotide sequence ID" value="NZ_JBHTLP010000018.1"/>
</dbReference>
<dbReference type="EMBL" id="JBHTLP010000018">
    <property type="protein sequence ID" value="MFD1143671.1"/>
    <property type="molecule type" value="Genomic_DNA"/>
</dbReference>
<organism evidence="2 3">
    <name type="scientific">Larkinella insperata</name>
    <dbReference type="NCBI Taxonomy" id="332158"/>
    <lineage>
        <taxon>Bacteria</taxon>
        <taxon>Pseudomonadati</taxon>
        <taxon>Bacteroidota</taxon>
        <taxon>Cytophagia</taxon>
        <taxon>Cytophagales</taxon>
        <taxon>Spirosomataceae</taxon>
        <taxon>Larkinella</taxon>
    </lineage>
</organism>
<evidence type="ECO:0000256" key="1">
    <source>
        <dbReference type="SAM" id="Phobius"/>
    </source>
</evidence>
<dbReference type="Proteomes" id="UP001597116">
    <property type="component" value="Unassembled WGS sequence"/>
</dbReference>
<dbReference type="InterPro" id="IPR021330">
    <property type="entry name" value="DUF2939"/>
</dbReference>
<keyword evidence="1" id="KW-0472">Membrane</keyword>
<gene>
    <name evidence="2" type="ORF">ACFQ4C_21260</name>
</gene>
<feature type="transmembrane region" description="Helical" evidence="1">
    <location>
        <begin position="6"/>
        <end position="26"/>
    </location>
</feature>
<keyword evidence="3" id="KW-1185">Reference proteome</keyword>
<dbReference type="Pfam" id="PF11159">
    <property type="entry name" value="DUF2939"/>
    <property type="match status" value="1"/>
</dbReference>
<sequence>MKPGYYVAIVPLVLLCFIGLGPFYTIHELRDGVKNGDSEKIADNVDFIKVREGIKDQLNAKTMQAIEGRKADGWAMLGSLFAGVMIDKMITPSGLAMMLKGERTPLGRNVSTLPATKDPLSTVRYAFDSFSKFSAYVPDKRGHEMRIVLSRDWFSWKVTNVVFPLE</sequence>
<comment type="caution">
    <text evidence="2">The sequence shown here is derived from an EMBL/GenBank/DDBJ whole genome shotgun (WGS) entry which is preliminary data.</text>
</comment>
<protein>
    <submittedName>
        <fullName evidence="2">DUF2939 domain-containing protein</fullName>
    </submittedName>
</protein>